<organism evidence="1 2">
    <name type="scientific">Nonomuraea purpurea</name>
    <dbReference type="NCBI Taxonomy" id="1849276"/>
    <lineage>
        <taxon>Bacteria</taxon>
        <taxon>Bacillati</taxon>
        <taxon>Actinomycetota</taxon>
        <taxon>Actinomycetes</taxon>
        <taxon>Streptosporangiales</taxon>
        <taxon>Streptosporangiaceae</taxon>
        <taxon>Nonomuraea</taxon>
    </lineage>
</organism>
<dbReference type="RefSeq" id="WP_379529951.1">
    <property type="nucleotide sequence ID" value="NZ_JBHSBI010000011.1"/>
</dbReference>
<dbReference type="Proteomes" id="UP001595851">
    <property type="component" value="Unassembled WGS sequence"/>
</dbReference>
<accession>A0ABV8GB69</accession>
<proteinExistence type="predicted"/>
<name>A0ABV8GB69_9ACTN</name>
<dbReference type="EMBL" id="JBHSBI010000011">
    <property type="protein sequence ID" value="MFC4009926.1"/>
    <property type="molecule type" value="Genomic_DNA"/>
</dbReference>
<sequence>MDGAFDVGAVVAGGGAASFVGSTPHPAVASVNMAVRARIR</sequence>
<evidence type="ECO:0000313" key="2">
    <source>
        <dbReference type="Proteomes" id="UP001595851"/>
    </source>
</evidence>
<keyword evidence="2" id="KW-1185">Reference proteome</keyword>
<gene>
    <name evidence="1" type="ORF">ACFOY2_22035</name>
</gene>
<protein>
    <submittedName>
        <fullName evidence="1">Uncharacterized protein</fullName>
    </submittedName>
</protein>
<reference evidence="2" key="1">
    <citation type="journal article" date="2019" name="Int. J. Syst. Evol. Microbiol.">
        <title>The Global Catalogue of Microorganisms (GCM) 10K type strain sequencing project: providing services to taxonomists for standard genome sequencing and annotation.</title>
        <authorList>
            <consortium name="The Broad Institute Genomics Platform"/>
            <consortium name="The Broad Institute Genome Sequencing Center for Infectious Disease"/>
            <person name="Wu L."/>
            <person name="Ma J."/>
        </authorList>
    </citation>
    <scope>NUCLEOTIDE SEQUENCE [LARGE SCALE GENOMIC DNA]</scope>
    <source>
        <strain evidence="2">TBRC 1276</strain>
    </source>
</reference>
<evidence type="ECO:0000313" key="1">
    <source>
        <dbReference type="EMBL" id="MFC4009926.1"/>
    </source>
</evidence>
<comment type="caution">
    <text evidence="1">The sequence shown here is derived from an EMBL/GenBank/DDBJ whole genome shotgun (WGS) entry which is preliminary data.</text>
</comment>